<gene>
    <name evidence="2" type="ORF">A2563_04960</name>
</gene>
<keyword evidence="1" id="KW-0812">Transmembrane</keyword>
<feature type="transmembrane region" description="Helical" evidence="1">
    <location>
        <begin position="64"/>
        <end position="83"/>
    </location>
</feature>
<protein>
    <submittedName>
        <fullName evidence="2">Uncharacterized protein</fullName>
    </submittedName>
</protein>
<evidence type="ECO:0000256" key="1">
    <source>
        <dbReference type="SAM" id="Phobius"/>
    </source>
</evidence>
<name>A0A1F6P813_9BACT</name>
<organism evidence="2 3">
    <name type="scientific">Candidatus Magasanikbacteria bacterium RIFOXYD1_FULL_40_23</name>
    <dbReference type="NCBI Taxonomy" id="1798705"/>
    <lineage>
        <taxon>Bacteria</taxon>
        <taxon>Candidatus Magasanikiibacteriota</taxon>
    </lineage>
</organism>
<keyword evidence="1" id="KW-1133">Transmembrane helix</keyword>
<accession>A0A1F6P813</accession>
<dbReference type="Proteomes" id="UP000176634">
    <property type="component" value="Unassembled WGS sequence"/>
</dbReference>
<dbReference type="STRING" id="1798705.A2563_04960"/>
<reference evidence="2 3" key="1">
    <citation type="journal article" date="2016" name="Nat. Commun.">
        <title>Thousands of microbial genomes shed light on interconnected biogeochemical processes in an aquifer system.</title>
        <authorList>
            <person name="Anantharaman K."/>
            <person name="Brown C.T."/>
            <person name="Hug L.A."/>
            <person name="Sharon I."/>
            <person name="Castelle C.J."/>
            <person name="Probst A.J."/>
            <person name="Thomas B.C."/>
            <person name="Singh A."/>
            <person name="Wilkins M.J."/>
            <person name="Karaoz U."/>
            <person name="Brodie E.L."/>
            <person name="Williams K.H."/>
            <person name="Hubbard S.S."/>
            <person name="Banfield J.F."/>
        </authorList>
    </citation>
    <scope>NUCLEOTIDE SEQUENCE [LARGE SCALE GENOMIC DNA]</scope>
</reference>
<dbReference type="EMBL" id="MFRA01000006">
    <property type="protein sequence ID" value="OGH92305.1"/>
    <property type="molecule type" value="Genomic_DNA"/>
</dbReference>
<evidence type="ECO:0000313" key="2">
    <source>
        <dbReference type="EMBL" id="OGH92305.1"/>
    </source>
</evidence>
<sequence>MLAVVYNYLPTKEMSMLSFISNLSGVEIALIVVSSCLYLLIGFLFQQREGHHCSTPKCGRWENVALCLGWLLLLPLGLAFNTYQNFKANQRAPLPVAETLPPC</sequence>
<feature type="transmembrane region" description="Helical" evidence="1">
    <location>
        <begin position="20"/>
        <end position="44"/>
    </location>
</feature>
<keyword evidence="1" id="KW-0472">Membrane</keyword>
<evidence type="ECO:0000313" key="3">
    <source>
        <dbReference type="Proteomes" id="UP000176634"/>
    </source>
</evidence>
<proteinExistence type="predicted"/>
<dbReference type="AlphaFoldDB" id="A0A1F6P813"/>
<comment type="caution">
    <text evidence="2">The sequence shown here is derived from an EMBL/GenBank/DDBJ whole genome shotgun (WGS) entry which is preliminary data.</text>
</comment>